<dbReference type="PRINTS" id="PR01731">
    <property type="entry name" value="LYMPHOTACTIN"/>
</dbReference>
<protein>
    <submittedName>
        <fullName evidence="4">XCL1 protein</fullName>
    </submittedName>
</protein>
<evidence type="ECO:0000256" key="1">
    <source>
        <dbReference type="ARBA" id="ARBA00006894"/>
    </source>
</evidence>
<evidence type="ECO:0000313" key="4">
    <source>
        <dbReference type="EMBL" id="NXE05815.1"/>
    </source>
</evidence>
<dbReference type="EMBL" id="VWYV01000083">
    <property type="protein sequence ID" value="NXE05815.1"/>
    <property type="molecule type" value="Genomic_DNA"/>
</dbReference>
<name>A0A7K8JSC1_9AVES</name>
<dbReference type="InterPro" id="IPR036048">
    <property type="entry name" value="Interleukin_8-like_sf"/>
</dbReference>
<comment type="caution">
    <text evidence="4">The sequence shown here is derived from an EMBL/GenBank/DDBJ whole genome shotgun (WGS) entry which is preliminary data.</text>
</comment>
<dbReference type="GO" id="GO:0006955">
    <property type="term" value="P:immune response"/>
    <property type="evidence" value="ECO:0007669"/>
    <property type="project" value="InterPro"/>
</dbReference>
<proteinExistence type="inferred from homology"/>
<dbReference type="GO" id="GO:0008009">
    <property type="term" value="F:chemokine activity"/>
    <property type="evidence" value="ECO:0007669"/>
    <property type="project" value="InterPro"/>
</dbReference>
<dbReference type="SUPFAM" id="SSF54117">
    <property type="entry name" value="Interleukin 8-like chemokines"/>
    <property type="match status" value="1"/>
</dbReference>
<dbReference type="GO" id="GO:0005615">
    <property type="term" value="C:extracellular space"/>
    <property type="evidence" value="ECO:0007669"/>
    <property type="project" value="UniProtKB-KW"/>
</dbReference>
<feature type="domain" description="Chemokine interleukin-8-like" evidence="3">
    <location>
        <begin position="28"/>
        <end position="85"/>
    </location>
</feature>
<evidence type="ECO:0000313" key="5">
    <source>
        <dbReference type="Proteomes" id="UP000533896"/>
    </source>
</evidence>
<dbReference type="OrthoDB" id="9906867at2759"/>
<keyword evidence="2" id="KW-0202">Cytokine</keyword>
<reference evidence="4 5" key="1">
    <citation type="submission" date="2019-09" db="EMBL/GenBank/DDBJ databases">
        <title>Bird 10,000 Genomes (B10K) Project - Family phase.</title>
        <authorList>
            <person name="Zhang G."/>
        </authorList>
    </citation>
    <scope>NUCLEOTIDE SEQUENCE [LARGE SCALE GENOMIC DNA]</scope>
    <source>
        <strain evidence="4">B10K-CU-031-23</strain>
    </source>
</reference>
<accession>A0A7K8JSC1</accession>
<organism evidence="4 5">
    <name type="scientific">Lophotis ruficrista</name>
    <dbReference type="NCBI Taxonomy" id="172689"/>
    <lineage>
        <taxon>Eukaryota</taxon>
        <taxon>Metazoa</taxon>
        <taxon>Chordata</taxon>
        <taxon>Craniata</taxon>
        <taxon>Vertebrata</taxon>
        <taxon>Euteleostomi</taxon>
        <taxon>Archelosauria</taxon>
        <taxon>Archosauria</taxon>
        <taxon>Dinosauria</taxon>
        <taxon>Saurischia</taxon>
        <taxon>Theropoda</taxon>
        <taxon>Coelurosauria</taxon>
        <taxon>Aves</taxon>
        <taxon>Neognathae</taxon>
        <taxon>Neoaves</taxon>
        <taxon>Otidimorphae</taxon>
        <taxon>Otidiformes</taxon>
        <taxon>Otididae</taxon>
        <taxon>Lophotis</taxon>
    </lineage>
</organism>
<sequence length="94" mass="10749">MAKYEYTVECLCHLSIFPLLGSIGSQSMRKISCVSLPTQEFKIRNFVSYERQKNPVNAVMFVTRKGIKICASANQKWVQDAMKKIDKKQTTKGK</sequence>
<dbReference type="AlphaFoldDB" id="A0A7K8JSC1"/>
<gene>
    <name evidence="4" type="primary">Xcl1</name>
    <name evidence="4" type="ORF">LOPRUF_R00395</name>
</gene>
<dbReference type="SMART" id="SM00199">
    <property type="entry name" value="SCY"/>
    <property type="match status" value="1"/>
</dbReference>
<keyword evidence="5" id="KW-1185">Reference proteome</keyword>
<comment type="similarity">
    <text evidence="1">Belongs to the intercrine gamma family.</text>
</comment>
<dbReference type="Proteomes" id="UP000533896">
    <property type="component" value="Unassembled WGS sequence"/>
</dbReference>
<dbReference type="InterPro" id="IPR001811">
    <property type="entry name" value="Chemokine_IL8-like_dom"/>
</dbReference>
<evidence type="ECO:0000256" key="2">
    <source>
        <dbReference type="ARBA" id="ARBA00022514"/>
    </source>
</evidence>
<feature type="non-terminal residue" evidence="4">
    <location>
        <position position="94"/>
    </location>
</feature>
<dbReference type="Pfam" id="PF00048">
    <property type="entry name" value="IL8"/>
    <property type="match status" value="1"/>
</dbReference>
<feature type="non-terminal residue" evidence="4">
    <location>
        <position position="1"/>
    </location>
</feature>
<dbReference type="InterPro" id="IPR008105">
    <property type="entry name" value="Chemokine_XCL1/XCL2"/>
</dbReference>
<dbReference type="Gene3D" id="2.40.50.40">
    <property type="match status" value="1"/>
</dbReference>
<evidence type="ECO:0000259" key="3">
    <source>
        <dbReference type="SMART" id="SM00199"/>
    </source>
</evidence>